<organism evidence="2 3">
    <name type="scientific">Jimgerdemannia flammicorona</name>
    <dbReference type="NCBI Taxonomy" id="994334"/>
    <lineage>
        <taxon>Eukaryota</taxon>
        <taxon>Fungi</taxon>
        <taxon>Fungi incertae sedis</taxon>
        <taxon>Mucoromycota</taxon>
        <taxon>Mucoromycotina</taxon>
        <taxon>Endogonomycetes</taxon>
        <taxon>Endogonales</taxon>
        <taxon>Endogonaceae</taxon>
        <taxon>Jimgerdemannia</taxon>
    </lineage>
</organism>
<evidence type="ECO:0000313" key="3">
    <source>
        <dbReference type="Proteomes" id="UP000274822"/>
    </source>
</evidence>
<dbReference type="EMBL" id="RBNJ01003015">
    <property type="protein sequence ID" value="RUS31377.1"/>
    <property type="molecule type" value="Genomic_DNA"/>
</dbReference>
<evidence type="ECO:0000256" key="1">
    <source>
        <dbReference type="SAM" id="MobiDB-lite"/>
    </source>
</evidence>
<accession>A0A433QNN3</accession>
<evidence type="ECO:0000313" key="2">
    <source>
        <dbReference type="EMBL" id="RUS31377.1"/>
    </source>
</evidence>
<proteinExistence type="predicted"/>
<name>A0A433QNN3_9FUNG</name>
<feature type="compositionally biased region" description="Basic and acidic residues" evidence="1">
    <location>
        <begin position="148"/>
        <end position="158"/>
    </location>
</feature>
<feature type="region of interest" description="Disordered" evidence="1">
    <location>
        <begin position="124"/>
        <end position="158"/>
    </location>
</feature>
<keyword evidence="3" id="KW-1185">Reference proteome</keyword>
<reference evidence="2 3" key="1">
    <citation type="journal article" date="2018" name="New Phytol.">
        <title>Phylogenomics of Endogonaceae and evolution of mycorrhizas within Mucoromycota.</title>
        <authorList>
            <person name="Chang Y."/>
            <person name="Desiro A."/>
            <person name="Na H."/>
            <person name="Sandor L."/>
            <person name="Lipzen A."/>
            <person name="Clum A."/>
            <person name="Barry K."/>
            <person name="Grigoriev I.V."/>
            <person name="Martin F.M."/>
            <person name="Stajich J.E."/>
            <person name="Smith M.E."/>
            <person name="Bonito G."/>
            <person name="Spatafora J.W."/>
        </authorList>
    </citation>
    <scope>NUCLEOTIDE SEQUENCE [LARGE SCALE GENOMIC DNA]</scope>
    <source>
        <strain evidence="2 3">AD002</strain>
    </source>
</reference>
<comment type="caution">
    <text evidence="2">The sequence shown here is derived from an EMBL/GenBank/DDBJ whole genome shotgun (WGS) entry which is preliminary data.</text>
</comment>
<dbReference type="AlphaFoldDB" id="A0A433QNN3"/>
<protein>
    <submittedName>
        <fullName evidence="2">Uncharacterized protein</fullName>
    </submittedName>
</protein>
<dbReference type="Proteomes" id="UP000274822">
    <property type="component" value="Unassembled WGS sequence"/>
</dbReference>
<gene>
    <name evidence="2" type="ORF">BC938DRAFT_477946</name>
</gene>
<dbReference type="Gene3D" id="3.40.50.720">
    <property type="entry name" value="NAD(P)-binding Rossmann-like Domain"/>
    <property type="match status" value="1"/>
</dbReference>
<sequence length="158" mass="17100">MSSKPLAAILGSTGNQGQVSTCYRTHNVDSETSKSLIAQGAEMVKANLNNRDDIKRAFQGANIVAVVTRRLSSLPDTNAGSNGVLKHMVHWNGKYQITNPDGSQEIPIPFVTKNTPIDFVHPKGRRAHRGTHPGGQGGVARQSGSRCWRADNVRRDTS</sequence>